<dbReference type="AlphaFoldDB" id="A0A2A6RN40"/>
<evidence type="ECO:0008006" key="3">
    <source>
        <dbReference type="Google" id="ProtNLM"/>
    </source>
</evidence>
<dbReference type="EMBL" id="NQWI01000012">
    <property type="protein sequence ID" value="PDW04289.1"/>
    <property type="molecule type" value="Genomic_DNA"/>
</dbReference>
<gene>
    <name evidence="1" type="ORF">CJ255_04370</name>
</gene>
<evidence type="ECO:0000313" key="2">
    <source>
        <dbReference type="Proteomes" id="UP000220527"/>
    </source>
</evidence>
<dbReference type="InterPro" id="IPR016053">
    <property type="entry name" value="Haem_Oase-like"/>
</dbReference>
<dbReference type="OrthoDB" id="114943at2"/>
<dbReference type="GO" id="GO:0004392">
    <property type="term" value="F:heme oxygenase (decyclizing) activity"/>
    <property type="evidence" value="ECO:0007669"/>
    <property type="project" value="InterPro"/>
</dbReference>
<keyword evidence="2" id="KW-1185">Reference proteome</keyword>
<reference evidence="2" key="1">
    <citation type="submission" date="2017-08" db="EMBL/GenBank/DDBJ databases">
        <authorList>
            <person name="Grouzdev D.S."/>
            <person name="Gaisin V.A."/>
            <person name="Rysina M.S."/>
            <person name="Gorlenko V.M."/>
        </authorList>
    </citation>
    <scope>NUCLEOTIDE SEQUENCE [LARGE SCALE GENOMIC DNA]</scope>
    <source>
        <strain evidence="2">Kir15-3F</strain>
    </source>
</reference>
<organism evidence="1 2">
    <name type="scientific">Candidatus Viridilinea mediisalina</name>
    <dbReference type="NCBI Taxonomy" id="2024553"/>
    <lineage>
        <taxon>Bacteria</taxon>
        <taxon>Bacillati</taxon>
        <taxon>Chloroflexota</taxon>
        <taxon>Chloroflexia</taxon>
        <taxon>Chloroflexales</taxon>
        <taxon>Chloroflexineae</taxon>
        <taxon>Oscillochloridaceae</taxon>
        <taxon>Candidatus Viridilinea</taxon>
    </lineage>
</organism>
<dbReference type="SUPFAM" id="SSF48613">
    <property type="entry name" value="Heme oxygenase-like"/>
    <property type="match status" value="1"/>
</dbReference>
<dbReference type="Proteomes" id="UP000220527">
    <property type="component" value="Unassembled WGS sequence"/>
</dbReference>
<dbReference type="GO" id="GO:0006788">
    <property type="term" value="P:heme oxidation"/>
    <property type="evidence" value="ECO:0007669"/>
    <property type="project" value="InterPro"/>
</dbReference>
<dbReference type="RefSeq" id="WP_097642872.1">
    <property type="nucleotide sequence ID" value="NZ_NQWI01000012.1"/>
</dbReference>
<dbReference type="CDD" id="cd19166">
    <property type="entry name" value="HemeO-bac"/>
    <property type="match status" value="1"/>
</dbReference>
<name>A0A2A6RN40_9CHLR</name>
<sequence length="209" mass="23136">MLVTILREETRAYHERIERSPLLRELLNPTLNARFYAAALGIHYGIYAPLEARLLFAADWVALGFDLNIRLKTPLLEADLAHFGLEGELLRALPSCTHLPRLPDLFAALGCLYVLEGMTLCSQLVARQLALSLQLEAEQGAAFFNSYGTQVRPMWQQFAETLQTLGHEQPDAIIAAASATYASIETWFSEGYRAMTGARTGVSHVNLSG</sequence>
<protein>
    <recommendedName>
        <fullName evidence="3">Heme oxygenase</fullName>
    </recommendedName>
</protein>
<proteinExistence type="predicted"/>
<dbReference type="Gene3D" id="1.20.910.10">
    <property type="entry name" value="Heme oxygenase-like"/>
    <property type="match status" value="1"/>
</dbReference>
<dbReference type="InterPro" id="IPR016084">
    <property type="entry name" value="Haem_Oase-like_multi-hlx"/>
</dbReference>
<evidence type="ECO:0000313" key="1">
    <source>
        <dbReference type="EMBL" id="PDW04289.1"/>
    </source>
</evidence>
<comment type="caution">
    <text evidence="1">The sequence shown here is derived from an EMBL/GenBank/DDBJ whole genome shotgun (WGS) entry which is preliminary data.</text>
</comment>
<accession>A0A2A6RN40</accession>
<dbReference type="Pfam" id="PF01126">
    <property type="entry name" value="Heme_oxygenase"/>
    <property type="match status" value="1"/>
</dbReference>